<keyword evidence="3" id="KW-1185">Reference proteome</keyword>
<evidence type="ECO:0000313" key="2">
    <source>
        <dbReference type="EMBL" id="GAA1977437.1"/>
    </source>
</evidence>
<dbReference type="InterPro" id="IPR052907">
    <property type="entry name" value="Beta-lactamase/esterase"/>
</dbReference>
<reference evidence="2 3" key="1">
    <citation type="journal article" date="2019" name="Int. J. Syst. Evol. Microbiol.">
        <title>The Global Catalogue of Microorganisms (GCM) 10K type strain sequencing project: providing services to taxonomists for standard genome sequencing and annotation.</title>
        <authorList>
            <consortium name="The Broad Institute Genomics Platform"/>
            <consortium name="The Broad Institute Genome Sequencing Center for Infectious Disease"/>
            <person name="Wu L."/>
            <person name="Ma J."/>
        </authorList>
    </citation>
    <scope>NUCLEOTIDE SEQUENCE [LARGE SCALE GENOMIC DNA]</scope>
    <source>
        <strain evidence="2 3">JCM 14545</strain>
    </source>
</reference>
<dbReference type="Gene3D" id="3.40.710.10">
    <property type="entry name" value="DD-peptidase/beta-lactamase superfamily"/>
    <property type="match status" value="1"/>
</dbReference>
<evidence type="ECO:0000259" key="1">
    <source>
        <dbReference type="Pfam" id="PF00144"/>
    </source>
</evidence>
<dbReference type="InterPro" id="IPR012338">
    <property type="entry name" value="Beta-lactam/transpept-like"/>
</dbReference>
<dbReference type="Proteomes" id="UP001501116">
    <property type="component" value="Unassembled WGS sequence"/>
</dbReference>
<gene>
    <name evidence="2" type="ORF">GCM10009754_61610</name>
</gene>
<evidence type="ECO:0000313" key="3">
    <source>
        <dbReference type="Proteomes" id="UP001501116"/>
    </source>
</evidence>
<name>A0ABN2RZ32_9PSEU</name>
<sequence>MKIHGTVEPGFEPVREVFAQQLADSLGGGAFAVLRRGVPVVDLWAGVADPRTDAPWRRDTLTPLFSGTKGIAATVVAALIGRGMLDHDERVATYWPEFAAAGKGDVRVHHIMAHTVGLPYVDPEPDGAFAVFDNDANAAALARQAPLWEPGSKVGYHALTYGYLVGELVRRATGRRLGTLVRELVTEPYQLDLHLGTPAELDERIARVVRSPDYRISTFLHDEERRETIDRMYRLLLSEEDFPNSPEFRRAEHAGATGIGTARAMARLYDLLGAGRVIPVAGLEKAMRTFSDGFDVLNDRPVHFGLGFELPDVVGTYGPVSVAFGHSGAGGGRHGSWPLHHVGFSFVTSEMRSEDQDGRARLLLEVLHEQLLAH</sequence>
<dbReference type="SUPFAM" id="SSF56601">
    <property type="entry name" value="beta-lactamase/transpeptidase-like"/>
    <property type="match status" value="1"/>
</dbReference>
<accession>A0ABN2RZ32</accession>
<dbReference type="InterPro" id="IPR001466">
    <property type="entry name" value="Beta-lactam-related"/>
</dbReference>
<dbReference type="EMBL" id="BAAANN010000029">
    <property type="protein sequence ID" value="GAA1977437.1"/>
    <property type="molecule type" value="Genomic_DNA"/>
</dbReference>
<keyword evidence="2" id="KW-0378">Hydrolase</keyword>
<proteinExistence type="predicted"/>
<dbReference type="GO" id="GO:0016787">
    <property type="term" value="F:hydrolase activity"/>
    <property type="evidence" value="ECO:0007669"/>
    <property type="project" value="UniProtKB-KW"/>
</dbReference>
<comment type="caution">
    <text evidence="2">The sequence shown here is derived from an EMBL/GenBank/DDBJ whole genome shotgun (WGS) entry which is preliminary data.</text>
</comment>
<feature type="domain" description="Beta-lactamase-related" evidence="1">
    <location>
        <begin position="15"/>
        <end position="366"/>
    </location>
</feature>
<dbReference type="Pfam" id="PF00144">
    <property type="entry name" value="Beta-lactamase"/>
    <property type="match status" value="1"/>
</dbReference>
<protein>
    <submittedName>
        <fullName evidence="2">Serine hydrolase domain-containing protein</fullName>
    </submittedName>
</protein>
<dbReference type="RefSeq" id="WP_344426744.1">
    <property type="nucleotide sequence ID" value="NZ_BAAANN010000029.1"/>
</dbReference>
<dbReference type="PANTHER" id="PTHR43319:SF3">
    <property type="entry name" value="BETA-LACTAMASE-RELATED DOMAIN-CONTAINING PROTEIN"/>
    <property type="match status" value="1"/>
</dbReference>
<dbReference type="PANTHER" id="PTHR43319">
    <property type="entry name" value="BETA-LACTAMASE-RELATED"/>
    <property type="match status" value="1"/>
</dbReference>
<organism evidence="2 3">
    <name type="scientific">Amycolatopsis minnesotensis</name>
    <dbReference type="NCBI Taxonomy" id="337894"/>
    <lineage>
        <taxon>Bacteria</taxon>
        <taxon>Bacillati</taxon>
        <taxon>Actinomycetota</taxon>
        <taxon>Actinomycetes</taxon>
        <taxon>Pseudonocardiales</taxon>
        <taxon>Pseudonocardiaceae</taxon>
        <taxon>Amycolatopsis</taxon>
    </lineage>
</organism>